<dbReference type="GO" id="GO:0062129">
    <property type="term" value="C:chitin-based extracellular matrix"/>
    <property type="evidence" value="ECO:0007669"/>
    <property type="project" value="TreeGrafter"/>
</dbReference>
<accession>A0A9P0H1J9</accession>
<evidence type="ECO:0000256" key="2">
    <source>
        <dbReference type="PROSITE-ProRule" id="PRU00497"/>
    </source>
</evidence>
<dbReference type="OrthoDB" id="6613909at2759"/>
<dbReference type="PANTHER" id="PTHR10380:SF173">
    <property type="entry name" value="CUTICULAR PROTEIN 47EF, ISOFORM C-RELATED"/>
    <property type="match status" value="1"/>
</dbReference>
<evidence type="ECO:0000313" key="3">
    <source>
        <dbReference type="EMBL" id="CAH1391456.1"/>
    </source>
</evidence>
<organism evidence="3 4">
    <name type="scientific">Nezara viridula</name>
    <name type="common">Southern green stink bug</name>
    <name type="synonym">Cimex viridulus</name>
    <dbReference type="NCBI Taxonomy" id="85310"/>
    <lineage>
        <taxon>Eukaryota</taxon>
        <taxon>Metazoa</taxon>
        <taxon>Ecdysozoa</taxon>
        <taxon>Arthropoda</taxon>
        <taxon>Hexapoda</taxon>
        <taxon>Insecta</taxon>
        <taxon>Pterygota</taxon>
        <taxon>Neoptera</taxon>
        <taxon>Paraneoptera</taxon>
        <taxon>Hemiptera</taxon>
        <taxon>Heteroptera</taxon>
        <taxon>Panheteroptera</taxon>
        <taxon>Pentatomomorpha</taxon>
        <taxon>Pentatomoidea</taxon>
        <taxon>Pentatomidae</taxon>
        <taxon>Pentatominae</taxon>
        <taxon>Nezara</taxon>
    </lineage>
</organism>
<gene>
    <name evidence="3" type="ORF">NEZAVI_LOCUS2475</name>
</gene>
<keyword evidence="1 2" id="KW-0193">Cuticle</keyword>
<reference evidence="3" key="1">
    <citation type="submission" date="2022-01" db="EMBL/GenBank/DDBJ databases">
        <authorList>
            <person name="King R."/>
        </authorList>
    </citation>
    <scope>NUCLEOTIDE SEQUENCE</scope>
</reference>
<keyword evidence="4" id="KW-1185">Reference proteome</keyword>
<dbReference type="InterPro" id="IPR031311">
    <property type="entry name" value="CHIT_BIND_RR_consensus"/>
</dbReference>
<dbReference type="InterPro" id="IPR000618">
    <property type="entry name" value="Insect_cuticle"/>
</dbReference>
<dbReference type="InterPro" id="IPR050468">
    <property type="entry name" value="Cuticle_Struct_Prot"/>
</dbReference>
<evidence type="ECO:0000256" key="1">
    <source>
        <dbReference type="ARBA" id="ARBA00022460"/>
    </source>
</evidence>
<sequence>MREESSVIEPSADGQLVASVKGSYSYPGPDGRIIRVNYVADQGGFRASGDHLPSSLTDTVYNFKYVVP</sequence>
<dbReference type="PROSITE" id="PS51155">
    <property type="entry name" value="CHIT_BIND_RR_2"/>
    <property type="match status" value="1"/>
</dbReference>
<evidence type="ECO:0000313" key="4">
    <source>
        <dbReference type="Proteomes" id="UP001152798"/>
    </source>
</evidence>
<dbReference type="AlphaFoldDB" id="A0A9P0H1J9"/>
<dbReference type="GO" id="GO:0008010">
    <property type="term" value="F:structural constituent of chitin-based larval cuticle"/>
    <property type="evidence" value="ECO:0007669"/>
    <property type="project" value="TreeGrafter"/>
</dbReference>
<proteinExistence type="predicted"/>
<dbReference type="PROSITE" id="PS00233">
    <property type="entry name" value="CHIT_BIND_RR_1"/>
    <property type="match status" value="1"/>
</dbReference>
<protein>
    <submittedName>
        <fullName evidence="3">Uncharacterized protein</fullName>
    </submittedName>
</protein>
<dbReference type="PANTHER" id="PTHR10380">
    <property type="entry name" value="CUTICLE PROTEIN"/>
    <property type="match status" value="1"/>
</dbReference>
<name>A0A9P0H1J9_NEZVI</name>
<dbReference type="EMBL" id="OV725077">
    <property type="protein sequence ID" value="CAH1391456.1"/>
    <property type="molecule type" value="Genomic_DNA"/>
</dbReference>
<dbReference type="Proteomes" id="UP001152798">
    <property type="component" value="Chromosome 1"/>
</dbReference>
<dbReference type="Pfam" id="PF00379">
    <property type="entry name" value="Chitin_bind_4"/>
    <property type="match status" value="1"/>
</dbReference>